<feature type="domain" description="ATPase AAA-type core" evidence="1">
    <location>
        <begin position="21"/>
        <end position="366"/>
    </location>
</feature>
<dbReference type="PANTHER" id="PTHR43581">
    <property type="entry name" value="ATP/GTP PHOSPHATASE"/>
    <property type="match status" value="1"/>
</dbReference>
<dbReference type="PANTHER" id="PTHR43581:SF4">
    <property type="entry name" value="ATP_GTP PHOSPHATASE"/>
    <property type="match status" value="1"/>
</dbReference>
<sequence>MKITFSNLGTIRRTTLDLAPLTVIIGPNNSGKTYVAYATYGLFLLGGEESEIEPPSPRAVFRGGAMQIPIDKHFDGAVARMVHSRSEVLGGQLETFFQDSSGKLFSNTKLRLDVESADVRPAVEGTLRRWPSSPQISLEGDPPSVVIDGNGRAAIQDYLSVFMRDLADELLPKPLLLPAERNAFIITYKMLANRRYKLLKDAQRELFAKRSVTKRQLDLLREQGEVRYPRPVEDFLDFLTDVELSAGPLPRGKSPFQRLADEIEQKIQRGNRTRYRPTRLGGQEIKVEVKRGLSIDLYNASSSFKQLAPLLLYLRFRAAPNDFLIIDEPEMGLHPESQARVLEALAILVNLGVRVLVTTHSPYIMAHLNNLVHGDVEHPRRLKAQAPVLYLGDERAFLPMSKISAYEMQGGELRSLKDPDYGVRWDTLSDVSVELQQKFFAIDRKGSKAGGEEE</sequence>
<evidence type="ECO:0000313" key="2">
    <source>
        <dbReference type="EMBL" id="KYF49876.1"/>
    </source>
</evidence>
<gene>
    <name evidence="2" type="ORF">BE08_25665</name>
</gene>
<comment type="caution">
    <text evidence="2">The sequence shown here is derived from an EMBL/GenBank/DDBJ whole genome shotgun (WGS) entry which is preliminary data.</text>
</comment>
<evidence type="ECO:0000313" key="3">
    <source>
        <dbReference type="Proteomes" id="UP000075420"/>
    </source>
</evidence>
<dbReference type="CDD" id="cd00267">
    <property type="entry name" value="ABC_ATPase"/>
    <property type="match status" value="1"/>
</dbReference>
<protein>
    <recommendedName>
        <fullName evidence="1">ATPase AAA-type core domain-containing protein</fullName>
    </recommendedName>
</protein>
<dbReference type="EMBL" id="JELY01003310">
    <property type="protein sequence ID" value="KYF49876.1"/>
    <property type="molecule type" value="Genomic_DNA"/>
</dbReference>
<dbReference type="InterPro" id="IPR003959">
    <property type="entry name" value="ATPase_AAA_core"/>
</dbReference>
<dbReference type="Proteomes" id="UP000075420">
    <property type="component" value="Unassembled WGS sequence"/>
</dbReference>
<accession>A0A150P3I7</accession>
<dbReference type="SUPFAM" id="SSF52540">
    <property type="entry name" value="P-loop containing nucleoside triphosphate hydrolases"/>
    <property type="match status" value="1"/>
</dbReference>
<organism evidence="2 3">
    <name type="scientific">Sorangium cellulosum</name>
    <name type="common">Polyangium cellulosum</name>
    <dbReference type="NCBI Taxonomy" id="56"/>
    <lineage>
        <taxon>Bacteria</taxon>
        <taxon>Pseudomonadati</taxon>
        <taxon>Myxococcota</taxon>
        <taxon>Polyangia</taxon>
        <taxon>Polyangiales</taxon>
        <taxon>Polyangiaceae</taxon>
        <taxon>Sorangium</taxon>
    </lineage>
</organism>
<dbReference type="AlphaFoldDB" id="A0A150P3I7"/>
<evidence type="ECO:0000259" key="1">
    <source>
        <dbReference type="Pfam" id="PF13304"/>
    </source>
</evidence>
<proteinExistence type="predicted"/>
<dbReference type="GO" id="GO:0016887">
    <property type="term" value="F:ATP hydrolysis activity"/>
    <property type="evidence" value="ECO:0007669"/>
    <property type="project" value="InterPro"/>
</dbReference>
<dbReference type="InterPro" id="IPR027417">
    <property type="entry name" value="P-loop_NTPase"/>
</dbReference>
<dbReference type="InterPro" id="IPR051396">
    <property type="entry name" value="Bact_Antivir_Def_Nuclease"/>
</dbReference>
<dbReference type="Gene3D" id="3.40.50.300">
    <property type="entry name" value="P-loop containing nucleotide triphosphate hydrolases"/>
    <property type="match status" value="1"/>
</dbReference>
<name>A0A150P3I7_SORCE</name>
<dbReference type="Pfam" id="PF13304">
    <property type="entry name" value="AAA_21"/>
    <property type="match status" value="1"/>
</dbReference>
<dbReference type="GO" id="GO:0005524">
    <property type="term" value="F:ATP binding"/>
    <property type="evidence" value="ECO:0007669"/>
    <property type="project" value="InterPro"/>
</dbReference>
<reference evidence="2 3" key="1">
    <citation type="submission" date="2014-02" db="EMBL/GenBank/DDBJ databases">
        <title>The small core and large imbalanced accessory genome model reveals a collaborative survival strategy of Sorangium cellulosum strains in nature.</title>
        <authorList>
            <person name="Han K."/>
            <person name="Peng R."/>
            <person name="Blom J."/>
            <person name="Li Y.-Z."/>
        </authorList>
    </citation>
    <scope>NUCLEOTIDE SEQUENCE [LARGE SCALE GENOMIC DNA]</scope>
    <source>
        <strain evidence="2 3">So0157-25</strain>
    </source>
</reference>